<keyword evidence="2" id="KW-1185">Reference proteome</keyword>
<dbReference type="Proteomes" id="UP001525890">
    <property type="component" value="Unassembled WGS sequence"/>
</dbReference>
<gene>
    <name evidence="1" type="ORF">NG799_18925</name>
</gene>
<accession>A0ABT2MWN1</accession>
<proteinExistence type="predicted"/>
<evidence type="ECO:0000313" key="1">
    <source>
        <dbReference type="EMBL" id="MCT7968385.1"/>
    </source>
</evidence>
<protein>
    <submittedName>
        <fullName evidence="1">Uncharacterized protein</fullName>
    </submittedName>
</protein>
<evidence type="ECO:0000313" key="2">
    <source>
        <dbReference type="Proteomes" id="UP001525890"/>
    </source>
</evidence>
<dbReference type="EMBL" id="JAMXFF010000031">
    <property type="protein sequence ID" value="MCT7968385.1"/>
    <property type="molecule type" value="Genomic_DNA"/>
</dbReference>
<sequence length="626" mass="67011">MNKISKPIRFGYWALTGLALLLFISGMLLPGLNAQTTGVPTLTWNQTQIPNWGEITFGSLPPISQGGRLIVSPDLLQQSEYDPYREWQVGTPIAQVLTLGDFRQSLRIQEKNLGEIAPRSNLNLQEVTLAQFGAIRLQTLKSLVSAVPDLAKFPLSQIPPVYDLLVSELRSDNENLNLGLAQGYSAQLVSYVASDVNGQVGFDPEQPFGEFLLNSPHLDSLSLSSLPLENYNIQDIPNLALTTLGNLNNWEAVTIADVPGLSSVPLNELSPNGIQAAGPMIATVDIALGPQEKNRRNTVSGSDVEGFNVPCESECAHIELAGNPAVHGKQWISGKYQQVRGGHGPLATVNGGMEPTGRFLFGETGEWPFKVVLWDVSEKDGTAELTLFFRVCMAELGCTPYFMGPVPLMTVNERDSVLLGQLLPALSVSSGVGSGSLSVSGEFSAPTNEMLANPSVQSWLPTPTKSCDRTYQGVVMDALGTAFSQVVQSSAAIDSQSCRSGECVERVGPYRMPANHPSLKQAIAAHGGGADLGNPEAGLSTAVFDSAFLETAMGLIERSASQIDPVTVRPFSGDRLIERVAQLYFAGAAIPIDSLAVDSFGNTVADHSTRVAAGYRSAYQQMNCRS</sequence>
<organism evidence="1 2">
    <name type="scientific">Laspinema palackyanum D2a</name>
    <dbReference type="NCBI Taxonomy" id="2953684"/>
    <lineage>
        <taxon>Bacteria</taxon>
        <taxon>Bacillati</taxon>
        <taxon>Cyanobacteriota</taxon>
        <taxon>Cyanophyceae</taxon>
        <taxon>Oscillatoriophycideae</taxon>
        <taxon>Oscillatoriales</taxon>
        <taxon>Laspinemataceae</taxon>
        <taxon>Laspinema</taxon>
        <taxon>Laspinema palackyanum</taxon>
    </lineage>
</organism>
<dbReference type="RefSeq" id="WP_368007904.1">
    <property type="nucleotide sequence ID" value="NZ_JAMXFF010000031.1"/>
</dbReference>
<name>A0ABT2MWN1_9CYAN</name>
<comment type="caution">
    <text evidence="1">The sequence shown here is derived from an EMBL/GenBank/DDBJ whole genome shotgun (WGS) entry which is preliminary data.</text>
</comment>
<reference evidence="1 2" key="1">
    <citation type="journal article" date="2022" name="Front. Microbiol.">
        <title>High genomic differentiation and limited gene flow indicate recent cryptic speciation within the genus Laspinema (cyanobacteria).</title>
        <authorList>
            <person name="Stanojkovic A."/>
            <person name="Skoupy S."/>
            <person name="Skaloud P."/>
            <person name="Dvorak P."/>
        </authorList>
    </citation>
    <scope>NUCLEOTIDE SEQUENCE [LARGE SCALE GENOMIC DNA]</scope>
    <source>
        <strain evidence="1 2">D2a</strain>
    </source>
</reference>